<dbReference type="RefSeq" id="WP_179749876.1">
    <property type="nucleotide sequence ID" value="NZ_BAAAGN010000005.1"/>
</dbReference>
<dbReference type="AlphaFoldDB" id="A0A7Y9AU84"/>
<evidence type="ECO:0000256" key="1">
    <source>
        <dbReference type="SAM" id="SignalP"/>
    </source>
</evidence>
<sequence length="402" mass="42279">MNPSRTPRSQRSTGPAARLTARLTAHLTATVLAVATVAAGTVAASAPAQAAFNPFMTYQGTSVNNARIPATVVDIATNTNVKFDRGTYYVDDVLNGTLGAVTTTGGVYTGDGDVDLTGHLGTVKVVAKLYSGKYMVQSVVKYLRAVPLETTGIPAGFPTADTTGVPDGTVLQPSTDLDIWEPGAVLDGLDVQGCLTVHVPGVTVRNSRITCQDATLRAVALTDAPGFVMEDSEIVSDGSAEVAIGWSGYTLRRVEVRGTQDGPRLGDDVTITDSYVHDLVRDPAVHTDALQSTSGARILVRHNTLDPRVQGSEDFLNSAVQLGTETGAKRLESVRFEQNFFNGGSYSVNVSCAANVQDVVFADNQFGHGNRYGAATAPAGVTFTGNRWFDTQHEIAVAPAVC</sequence>
<keyword evidence="1" id="KW-0732">Signal</keyword>
<protein>
    <recommendedName>
        <fullName evidence="4">Right-handed parallel beta-helix repeat-containing protein</fullName>
    </recommendedName>
</protein>
<dbReference type="SUPFAM" id="SSF51126">
    <property type="entry name" value="Pectin lyase-like"/>
    <property type="match status" value="1"/>
</dbReference>
<organism evidence="2 3">
    <name type="scientific">Kineococcus aurantiacus</name>
    <dbReference type="NCBI Taxonomy" id="37633"/>
    <lineage>
        <taxon>Bacteria</taxon>
        <taxon>Bacillati</taxon>
        <taxon>Actinomycetota</taxon>
        <taxon>Actinomycetes</taxon>
        <taxon>Kineosporiales</taxon>
        <taxon>Kineosporiaceae</taxon>
        <taxon>Kineococcus</taxon>
    </lineage>
</organism>
<feature type="chain" id="PRO_5031066248" description="Right-handed parallel beta-helix repeat-containing protein" evidence="1">
    <location>
        <begin position="51"/>
        <end position="402"/>
    </location>
</feature>
<dbReference type="EMBL" id="JACCBB010000001">
    <property type="protein sequence ID" value="NYD21518.1"/>
    <property type="molecule type" value="Genomic_DNA"/>
</dbReference>
<dbReference type="InterPro" id="IPR011050">
    <property type="entry name" value="Pectin_lyase_fold/virulence"/>
</dbReference>
<accession>A0A7Y9AU84</accession>
<dbReference type="Proteomes" id="UP000521922">
    <property type="component" value="Unassembled WGS sequence"/>
</dbReference>
<evidence type="ECO:0000313" key="2">
    <source>
        <dbReference type="EMBL" id="NYD21518.1"/>
    </source>
</evidence>
<name>A0A7Y9AU84_9ACTN</name>
<comment type="caution">
    <text evidence="2">The sequence shown here is derived from an EMBL/GenBank/DDBJ whole genome shotgun (WGS) entry which is preliminary data.</text>
</comment>
<evidence type="ECO:0008006" key="4">
    <source>
        <dbReference type="Google" id="ProtNLM"/>
    </source>
</evidence>
<reference evidence="2 3" key="1">
    <citation type="submission" date="2020-07" db="EMBL/GenBank/DDBJ databases">
        <title>Sequencing the genomes of 1000 actinobacteria strains.</title>
        <authorList>
            <person name="Klenk H.-P."/>
        </authorList>
    </citation>
    <scope>NUCLEOTIDE SEQUENCE [LARGE SCALE GENOMIC DNA]</scope>
    <source>
        <strain evidence="2 3">DSM 7487</strain>
    </source>
</reference>
<feature type="signal peptide" evidence="1">
    <location>
        <begin position="1"/>
        <end position="50"/>
    </location>
</feature>
<proteinExistence type="predicted"/>
<gene>
    <name evidence="2" type="ORF">BJ968_001058</name>
</gene>
<keyword evidence="3" id="KW-1185">Reference proteome</keyword>
<evidence type="ECO:0000313" key="3">
    <source>
        <dbReference type="Proteomes" id="UP000521922"/>
    </source>
</evidence>